<dbReference type="Pfam" id="PF02776">
    <property type="entry name" value="TPP_enzyme_N"/>
    <property type="match status" value="1"/>
</dbReference>
<dbReference type="InterPro" id="IPR011766">
    <property type="entry name" value="TPP_enzyme_TPP-bd"/>
</dbReference>
<evidence type="ECO:0000259" key="4">
    <source>
        <dbReference type="Pfam" id="PF02776"/>
    </source>
</evidence>
<dbReference type="GO" id="GO:0003984">
    <property type="term" value="F:acetolactate synthase activity"/>
    <property type="evidence" value="ECO:0007669"/>
    <property type="project" value="UniProtKB-EC"/>
</dbReference>
<feature type="domain" description="Thiamine pyrophosphate enzyme N-terminal TPP-binding" evidence="4">
    <location>
        <begin position="13"/>
        <end position="118"/>
    </location>
</feature>
<protein>
    <submittedName>
        <fullName evidence="5">Acetolactate synthase-1/2/3 large subunit</fullName>
        <ecNumber evidence="5">2.2.1.6</ecNumber>
    </submittedName>
</protein>
<dbReference type="PANTHER" id="PTHR18968:SF86">
    <property type="entry name" value="ACETOLACTATE SYNTHASE LARGE SUBUNIT ILVX-RELATED"/>
    <property type="match status" value="1"/>
</dbReference>
<dbReference type="PANTHER" id="PTHR18968">
    <property type="entry name" value="THIAMINE PYROPHOSPHATE ENZYMES"/>
    <property type="match status" value="1"/>
</dbReference>
<evidence type="ECO:0000259" key="3">
    <source>
        <dbReference type="Pfam" id="PF02775"/>
    </source>
</evidence>
<dbReference type="InterPro" id="IPR029061">
    <property type="entry name" value="THDP-binding"/>
</dbReference>
<dbReference type="CDD" id="cd07035">
    <property type="entry name" value="TPP_PYR_POX_like"/>
    <property type="match status" value="1"/>
</dbReference>
<name>A0ABU0HWF7_9HYPH</name>
<reference evidence="5 6" key="1">
    <citation type="submission" date="2023-07" db="EMBL/GenBank/DDBJ databases">
        <title>Genomic Encyclopedia of Type Strains, Phase IV (KMG-IV): sequencing the most valuable type-strain genomes for metagenomic binning, comparative biology and taxonomic classification.</title>
        <authorList>
            <person name="Goeker M."/>
        </authorList>
    </citation>
    <scope>NUCLEOTIDE SEQUENCE [LARGE SCALE GENOMIC DNA]</scope>
    <source>
        <strain evidence="5 6">DSM 19013</strain>
    </source>
</reference>
<evidence type="ECO:0000313" key="6">
    <source>
        <dbReference type="Proteomes" id="UP001231124"/>
    </source>
</evidence>
<gene>
    <name evidence="5" type="ORF">QO012_001166</name>
</gene>
<keyword evidence="5" id="KW-0808">Transferase</keyword>
<dbReference type="EMBL" id="JAUSVP010000003">
    <property type="protein sequence ID" value="MDQ0446675.1"/>
    <property type="molecule type" value="Genomic_DNA"/>
</dbReference>
<dbReference type="SUPFAM" id="SSF52518">
    <property type="entry name" value="Thiamin diphosphate-binding fold (THDP-binding)"/>
    <property type="match status" value="2"/>
</dbReference>
<keyword evidence="6" id="KW-1185">Reference proteome</keyword>
<comment type="similarity">
    <text evidence="1">Belongs to the TPP enzyme family.</text>
</comment>
<accession>A0ABU0HWF7</accession>
<sequence length="526" mass="54511">MAETTGEATAGPMNGAESLVRTLVAGGVEVCFTNPGTSEMHFVAALDRVEGMRCVLCLFEGGATGAADGYARMADKPASTLLHLGPGLANGLANLHNARRARTPLVNIVGEHATYHREYDAPLTSDIETLARPMSAWVRTGMSAAEIGRDGADAIAAARTAPGRIATLILPANTAWEAGEGVAPVPPIPERERAGDEAVAAAARALASGEPVLLHLGDQAVRGPGRVIADRIAAKTGAKLLAMTSNSRIDRGAGTVPIERLPYPIDEAIAALKGFRHIVLIGATQPVGFFAYPGKPSLLAPEGCETLTLATPAQDQLDALERLAEAVNAPPARAPETGPLAEIPTSGPLDQDTIGAVIGALIPEGAVICDESLTTGRNFFALTKASAPHTWLQLTGGSIGLGIPMSTGAAVASPGRKVINLQADGSGLYTVQALWTQARERLDVVTIVWSNRAYAILRGELANVGARNPGPKAIGMLSLDDPAMDWVSLARGFGVDGRRVETLPAFTDALRHGVATPGPFLIEVVL</sequence>
<proteinExistence type="inferred from homology"/>
<keyword evidence="2" id="KW-0786">Thiamine pyrophosphate</keyword>
<dbReference type="Pfam" id="PF02775">
    <property type="entry name" value="TPP_enzyme_C"/>
    <property type="match status" value="1"/>
</dbReference>
<dbReference type="InterPro" id="IPR045229">
    <property type="entry name" value="TPP_enz"/>
</dbReference>
<dbReference type="NCBIfam" id="NF005760">
    <property type="entry name" value="PRK07586.1"/>
    <property type="match status" value="1"/>
</dbReference>
<comment type="caution">
    <text evidence="5">The sequence shown here is derived from an EMBL/GenBank/DDBJ whole genome shotgun (WGS) entry which is preliminary data.</text>
</comment>
<dbReference type="CDD" id="cd02002">
    <property type="entry name" value="TPP_BFDC"/>
    <property type="match status" value="1"/>
</dbReference>
<feature type="domain" description="Thiamine pyrophosphate enzyme TPP-binding" evidence="3">
    <location>
        <begin position="383"/>
        <end position="524"/>
    </location>
</feature>
<evidence type="ECO:0000256" key="1">
    <source>
        <dbReference type="ARBA" id="ARBA00007812"/>
    </source>
</evidence>
<evidence type="ECO:0000313" key="5">
    <source>
        <dbReference type="EMBL" id="MDQ0446675.1"/>
    </source>
</evidence>
<dbReference type="Gene3D" id="3.40.50.970">
    <property type="match status" value="2"/>
</dbReference>
<evidence type="ECO:0000256" key="2">
    <source>
        <dbReference type="ARBA" id="ARBA00023052"/>
    </source>
</evidence>
<dbReference type="EC" id="2.2.1.6" evidence="5"/>
<dbReference type="InterPro" id="IPR012001">
    <property type="entry name" value="Thiamin_PyroP_enz_TPP-bd_dom"/>
</dbReference>
<organism evidence="5 6">
    <name type="scientific">Methylobacterium aerolatum</name>
    <dbReference type="NCBI Taxonomy" id="418708"/>
    <lineage>
        <taxon>Bacteria</taxon>
        <taxon>Pseudomonadati</taxon>
        <taxon>Pseudomonadota</taxon>
        <taxon>Alphaproteobacteria</taxon>
        <taxon>Hyphomicrobiales</taxon>
        <taxon>Methylobacteriaceae</taxon>
        <taxon>Methylobacterium</taxon>
    </lineage>
</organism>
<dbReference type="Proteomes" id="UP001231124">
    <property type="component" value="Unassembled WGS sequence"/>
</dbReference>